<evidence type="ECO:0000259" key="1">
    <source>
        <dbReference type="Pfam" id="PF14088"/>
    </source>
</evidence>
<evidence type="ECO:0000313" key="2">
    <source>
        <dbReference type="EMBL" id="MFD2164052.1"/>
    </source>
</evidence>
<protein>
    <submittedName>
        <fullName evidence="2">DUF4268 domain-containing protein</fullName>
    </submittedName>
</protein>
<dbReference type="EMBL" id="JBHUHZ010000003">
    <property type="protein sequence ID" value="MFD2164052.1"/>
    <property type="molecule type" value="Genomic_DNA"/>
</dbReference>
<dbReference type="Pfam" id="PF14088">
    <property type="entry name" value="DUF4268"/>
    <property type="match status" value="1"/>
</dbReference>
<dbReference type="Proteomes" id="UP001597387">
    <property type="component" value="Unassembled WGS sequence"/>
</dbReference>
<dbReference type="InterPro" id="IPR025364">
    <property type="entry name" value="DUF4268"/>
</dbReference>
<gene>
    <name evidence="2" type="ORF">ACFSJU_16710</name>
</gene>
<accession>A0ABW4ZR65</accession>
<dbReference type="RefSeq" id="WP_255904660.1">
    <property type="nucleotide sequence ID" value="NZ_JAFMZO010000004.1"/>
</dbReference>
<evidence type="ECO:0000313" key="3">
    <source>
        <dbReference type="Proteomes" id="UP001597387"/>
    </source>
</evidence>
<reference evidence="3" key="1">
    <citation type="journal article" date="2019" name="Int. J. Syst. Evol. Microbiol.">
        <title>The Global Catalogue of Microorganisms (GCM) 10K type strain sequencing project: providing services to taxonomists for standard genome sequencing and annotation.</title>
        <authorList>
            <consortium name="The Broad Institute Genomics Platform"/>
            <consortium name="The Broad Institute Genome Sequencing Center for Infectious Disease"/>
            <person name="Wu L."/>
            <person name="Ma J."/>
        </authorList>
    </citation>
    <scope>NUCLEOTIDE SEQUENCE [LARGE SCALE GENOMIC DNA]</scope>
    <source>
        <strain evidence="3">KCTC 42217</strain>
    </source>
</reference>
<sequence length="165" mass="19483">MKATNYSFVFLRMYTREQASQLRQEFWTTFGLYMSPQLSPEGQKVNWLNYKTGIKNVHFKMDADKNKARIAIEITHPDAGIQELFFQQFEEYRDILHQTLNEEWTWSFQSADEYNKPISWIGTELPGVNVFKKEDWPAIISFLKPRIIALDGFWGDVKDGFEALK</sequence>
<name>A0ABW4ZR65_9SPHI</name>
<feature type="domain" description="DUF4268" evidence="1">
    <location>
        <begin position="22"/>
        <end position="157"/>
    </location>
</feature>
<proteinExistence type="predicted"/>
<comment type="caution">
    <text evidence="2">The sequence shown here is derived from an EMBL/GenBank/DDBJ whole genome shotgun (WGS) entry which is preliminary data.</text>
</comment>
<keyword evidence="3" id="KW-1185">Reference proteome</keyword>
<organism evidence="2 3">
    <name type="scientific">Paradesertivirga mongoliensis</name>
    <dbReference type="NCBI Taxonomy" id="2100740"/>
    <lineage>
        <taxon>Bacteria</taxon>
        <taxon>Pseudomonadati</taxon>
        <taxon>Bacteroidota</taxon>
        <taxon>Sphingobacteriia</taxon>
        <taxon>Sphingobacteriales</taxon>
        <taxon>Sphingobacteriaceae</taxon>
        <taxon>Paradesertivirga</taxon>
    </lineage>
</organism>